<dbReference type="RefSeq" id="WP_002056050.1">
    <property type="nucleotide sequence ID" value="NZ_CP195996.1"/>
</dbReference>
<dbReference type="InterPro" id="IPR051934">
    <property type="entry name" value="Phage_Tail_Fiber_Structural"/>
</dbReference>
<evidence type="ECO:0000313" key="3">
    <source>
        <dbReference type="Proteomes" id="UP000252694"/>
    </source>
</evidence>
<dbReference type="AlphaFoldDB" id="A0A333V3H3"/>
<accession>A0A333V3H3</accession>
<organism evidence="2 3">
    <name type="scientific">Acinetobacter baumannii</name>
    <dbReference type="NCBI Taxonomy" id="470"/>
    <lineage>
        <taxon>Bacteria</taxon>
        <taxon>Pseudomonadati</taxon>
        <taxon>Pseudomonadota</taxon>
        <taxon>Gammaproteobacteria</taxon>
        <taxon>Moraxellales</taxon>
        <taxon>Moraxellaceae</taxon>
        <taxon>Acinetobacter</taxon>
        <taxon>Acinetobacter calcoaceticus/baumannii complex</taxon>
    </lineage>
</organism>
<dbReference type="EMBL" id="UFMQ01000005">
    <property type="protein sequence ID" value="SST22070.1"/>
    <property type="molecule type" value="Genomic_DNA"/>
</dbReference>
<evidence type="ECO:0000313" key="2">
    <source>
        <dbReference type="EMBL" id="SST22070.1"/>
    </source>
</evidence>
<dbReference type="PANTHER" id="PTHR35191">
    <property type="entry name" value="PROPHAGE SIDE TAIL FIBER PROTEIN HOMOLOG STFQ-RELATED"/>
    <property type="match status" value="1"/>
</dbReference>
<evidence type="ECO:0000259" key="1">
    <source>
        <dbReference type="Pfam" id="PF12571"/>
    </source>
</evidence>
<dbReference type="InterPro" id="IPR022225">
    <property type="entry name" value="Phage_tail_fibre_N"/>
</dbReference>
<sequence>MAALYHSLFTEKGLELLRDSIQNGTKLGITHMSFGDGGGDLPTPDASFTEMVNEVYRVPLNRLAPSKANANWLEADGVIPSAVGGFNIREVGLWAGNVMVAYANYPPTYKPSGDQGTAQIKTIRIVLQIDNTANFELKIDASIVMATIQSVEEAKVEAINYADNTKVHSLESLEQLTSLEPWDGRAVYVKSVKANKGIGGGIFVYESESEKTADGYIVIGTSPKGRWVKISLAHLTVDDFGAVGNNEDDDSSAFNAYALSPYTGSSIFLGVRQAQYAIFKQVNCQGKGLVGGGFSKQTNDAYALNSIRVKDGDYQNQTALLNNTAFIKVGAEVRDLQLKCDATINKNINGIEISAYNGTVHNVNITNFYDQIYTIGATVAFRAQNFTSIGAGNAGFHFLDTNNDQSTTAYFNNCSFQWGKYPILFDKEVYGSSITNTIIEYMAKGFTAKVWSNCNFDQIWAEQTLDNSPQDWLVNTLHQQSFGNTYGTLYIRNPWLNRAATSDIAGSNNTGGISLSGSAVAVNSATGHKVVLSISGLYTRFADWISGPARRLLITTQPTAAGSGYKTPLYINAPNGELYFGNQDETSTLAQVFKRIIGGNADNTAPFFGADAWTKRVRKWQAFDHTVNQNGQFMAPMMLTYDSSFTEQQKNAGWSISKESTGIYVLQRTATTVVPMTNPNIVIGGIVMGSKLGNGSSVNYSIQFIETYQGSFTNYTEAAGCKIFFHDQVGNLVDPFRFSAFFTLVSGF</sequence>
<dbReference type="Pfam" id="PF12571">
    <property type="entry name" value="Phage_tail_fib"/>
    <property type="match status" value="1"/>
</dbReference>
<feature type="domain" description="Phage tail fibre protein N-terminal" evidence="1">
    <location>
        <begin position="1"/>
        <end position="149"/>
    </location>
</feature>
<reference evidence="2 3" key="1">
    <citation type="submission" date="2018-07" db="EMBL/GenBank/DDBJ databases">
        <authorList>
            <consortium name="Pathogen Informatics"/>
        </authorList>
    </citation>
    <scope>NUCLEOTIDE SEQUENCE [LARGE SCALE GENOMIC DNA]</scope>
    <source>
        <strain evidence="2 3">4300STDY7045823</strain>
    </source>
</reference>
<gene>
    <name evidence="2" type="ORF">SAMEA104305318_01614</name>
</gene>
<protein>
    <submittedName>
        <fullName evidence="2">Phage-like tail fiber protein</fullName>
    </submittedName>
</protein>
<dbReference type="Proteomes" id="UP000252694">
    <property type="component" value="Unassembled WGS sequence"/>
</dbReference>
<dbReference type="PANTHER" id="PTHR35191:SF1">
    <property type="entry name" value="PROPHAGE SIDE TAIL FIBER PROTEIN HOMOLOG STFQ-RELATED"/>
    <property type="match status" value="1"/>
</dbReference>
<name>A0A333V3H3_ACIBA</name>
<proteinExistence type="predicted"/>